<reference evidence="2 3" key="1">
    <citation type="journal article" date="2024" name="Science">
        <title>Giant polyketide synthase enzymes in the biosynthesis of giant marine polyether toxins.</title>
        <authorList>
            <person name="Fallon T.R."/>
            <person name="Shende V.V."/>
            <person name="Wierzbicki I.H."/>
            <person name="Pendleton A.L."/>
            <person name="Watervoot N.F."/>
            <person name="Auber R.P."/>
            <person name="Gonzalez D.J."/>
            <person name="Wisecaver J.H."/>
            <person name="Moore B.S."/>
        </authorList>
    </citation>
    <scope>NUCLEOTIDE SEQUENCE [LARGE SCALE GENOMIC DNA]</scope>
    <source>
        <strain evidence="2 3">12B1</strain>
    </source>
</reference>
<name>A0AB34JLJ0_PRYPA</name>
<dbReference type="EMBL" id="JBGBPQ010000007">
    <property type="protein sequence ID" value="KAL1521611.1"/>
    <property type="molecule type" value="Genomic_DNA"/>
</dbReference>
<feature type="domain" description="BLOC-1-related complex subunit 6 C-terminal helix" evidence="1">
    <location>
        <begin position="12"/>
        <end position="108"/>
    </location>
</feature>
<dbReference type="GO" id="GO:0099078">
    <property type="term" value="C:BORC complex"/>
    <property type="evidence" value="ECO:0007669"/>
    <property type="project" value="TreeGrafter"/>
</dbReference>
<dbReference type="AlphaFoldDB" id="A0AB34JLJ0"/>
<comment type="caution">
    <text evidence="2">The sequence shown here is derived from an EMBL/GenBank/DDBJ whole genome shotgun (WGS) entry which is preliminary data.</text>
</comment>
<organism evidence="2 3">
    <name type="scientific">Prymnesium parvum</name>
    <name type="common">Toxic golden alga</name>
    <dbReference type="NCBI Taxonomy" id="97485"/>
    <lineage>
        <taxon>Eukaryota</taxon>
        <taxon>Haptista</taxon>
        <taxon>Haptophyta</taxon>
        <taxon>Prymnesiophyceae</taxon>
        <taxon>Prymnesiales</taxon>
        <taxon>Prymnesiaceae</taxon>
        <taxon>Prymnesium</taxon>
    </lineage>
</organism>
<sequence>MAVSGEAEASAALATLKQVEQSAQAIGDDVESLLSGLQTALHSVSHTSVEYMRVYSDAAANLSESVSSSVSQGRHFIEGCAKLDERMVHAERLLGQVRGLKEALTALETNLGLPVAKAE</sequence>
<dbReference type="Pfam" id="PF10157">
    <property type="entry name" value="BORCS6"/>
    <property type="match status" value="1"/>
</dbReference>
<dbReference type="GO" id="GO:0032418">
    <property type="term" value="P:lysosome localization"/>
    <property type="evidence" value="ECO:0007669"/>
    <property type="project" value="TreeGrafter"/>
</dbReference>
<protein>
    <recommendedName>
        <fullName evidence="1">BLOC-1-related complex subunit 6 C-terminal helix domain-containing protein</fullName>
    </recommendedName>
</protein>
<evidence type="ECO:0000313" key="3">
    <source>
        <dbReference type="Proteomes" id="UP001515480"/>
    </source>
</evidence>
<dbReference type="PANTHER" id="PTHR13440:SF7">
    <property type="entry name" value="BLOC-1 RELATED COMPLEX SUBUNIT 6"/>
    <property type="match status" value="1"/>
</dbReference>
<accession>A0AB34JLJ0</accession>
<evidence type="ECO:0000313" key="2">
    <source>
        <dbReference type="EMBL" id="KAL1521611.1"/>
    </source>
</evidence>
<proteinExistence type="predicted"/>
<evidence type="ECO:0000259" key="1">
    <source>
        <dbReference type="Pfam" id="PF10157"/>
    </source>
</evidence>
<dbReference type="InterPro" id="IPR019314">
    <property type="entry name" value="BORCS6"/>
</dbReference>
<dbReference type="Proteomes" id="UP001515480">
    <property type="component" value="Unassembled WGS sequence"/>
</dbReference>
<dbReference type="PANTHER" id="PTHR13440">
    <property type="entry name" value="BLOC-1 RELATED COMPLEX SUBUNIT 6"/>
    <property type="match status" value="1"/>
</dbReference>
<keyword evidence="3" id="KW-1185">Reference proteome</keyword>
<dbReference type="InterPro" id="IPR046465">
    <property type="entry name" value="BORCS6_C"/>
</dbReference>
<gene>
    <name evidence="2" type="ORF">AB1Y20_021270</name>
</gene>